<sequence>MTTEVPISTLDPSAPPPQNTNIRAHVTLLWPYSSSTLRCTLLLTDLDARQRYKRGQIRVRFSGPAGQAIAKSGVGIGDEVVLWLEGARWEEDEGTVKTPGKSVEGVLRFGRKLRLEIVRDERKFVTVDASEEEESRQTEVGLGDRASSGLEGGANALQTPVRPSPGTRPRFGFETGGVAIYSSPAFSKRLRLSQGSFEDSSYMPELDDDEADPAHERKRRRVSYKNVTEWRYTERSVSPEKQGKQGVEERESGREDQEGEKERTRAVTPDASARMLPPPLPRLQTPSGKNNAKDDDDDHPKTPHLQPVSSATLPLPSPFPDDAQQKHYFHHDVHANSLASADGHLSAGLVPSQPSPLAAKSAAPDTIVFERALPDSSGEAPISSDELTASQQPIADPQSLLVDKDAHEPELEPLERPSTELSPTPGSEADIEDTLYDEDEITRLQEEDSEEEDGQESLAQVDFSRPDLREEVSDEELEMHESMNLADEDEDGEDVDMIDESESEVPESMSEKPSDDEDGNLSSDEEEPVEVDSDGEPILDKRVPDPEAAMILVDESEEEDEGEPDEESEDERLATQLYDELREDSESPRKNHNFGLDGSSVSQPAAPRQTAAIASDTKPLSPVKEDTGASDDDAWNMREDALHTMTEEQVEAALHQHKPSMSASEDPVRRASRSSVSAAPLSSVVQPRAVEAELAAIDSKPVDEESSTVSQAEREYTELAPETTGFDPAESQEEELASQADPDDAVVYSFDAKLDVTPVARSAVPQQALQAAGAILDTLEPSPPKQSAEESARPEEAQEESEEAEEASNLAQAASMVIARAIEDADMTRPHLDDGSTADAEASVAFGSQILDTIPQRPPKAGEEDRPGSDVAAQEERSGDSEAAISRESTSKLSSQRPTSSQREENNFWNDLYKGTAPEDAQFTDSILQATSAEGRASDADGDVPSSEKESGRNLSGSNEVAQPEKVLPPQTALAGAATNKVGAFGSNLELVDPELLALGETAQSPRPEAADHQTRNHSTGAQNDFDEGQTILYPNLPLSPETSQVASFRSEVSRIEHGTQTEGEVNARLPPTPRFTQTTSSNLTVKDIPQTRTAETQTPEGKVMPTSRRSASGRSGDVPEVIKEWYAPRRSSARFAATEEEAPAKDVGTNGHAATSPSSQHRRTSLERAITPQVDLNQTRPSNRSSRNRIHRSKRSTPLRNRCNRKSEQQILLERESGLESQHTVLEAPVLECLDDGQVLAVDEDETQLVGRVVRARVRRNREAELDVLAAGTGWGEHVERCEDGEGDGVFVRAGAGHDEGLEGREGEGARGCGQEGLRGGTLALKQAVEAVLFALLADDGADAADQAGVAVLPEQGLDVLQGAEDEVGEGVGEGDGVVEVGDWEDVFAGEDGAGVEVGEGAVGVERV</sequence>
<name>A0ACC3SE67_9PEZI</name>
<gene>
    <name evidence="1" type="ORF">M8818_003815</name>
</gene>
<accession>A0ACC3SE67</accession>
<dbReference type="Proteomes" id="UP001320706">
    <property type="component" value="Unassembled WGS sequence"/>
</dbReference>
<keyword evidence="2" id="KW-1185">Reference proteome</keyword>
<organism evidence="1 2">
    <name type="scientific">Zalaria obscura</name>
    <dbReference type="NCBI Taxonomy" id="2024903"/>
    <lineage>
        <taxon>Eukaryota</taxon>
        <taxon>Fungi</taxon>
        <taxon>Dikarya</taxon>
        <taxon>Ascomycota</taxon>
        <taxon>Pezizomycotina</taxon>
        <taxon>Dothideomycetes</taxon>
        <taxon>Dothideomycetidae</taxon>
        <taxon>Dothideales</taxon>
        <taxon>Zalariaceae</taxon>
        <taxon>Zalaria</taxon>
    </lineage>
</organism>
<reference evidence="1" key="1">
    <citation type="submission" date="2024-02" db="EMBL/GenBank/DDBJ databases">
        <title>Metagenome Assembled Genome of Zalaria obscura JY119.</title>
        <authorList>
            <person name="Vighnesh L."/>
            <person name="Jagadeeshwari U."/>
            <person name="Venkata Ramana C."/>
            <person name="Sasikala C."/>
        </authorList>
    </citation>
    <scope>NUCLEOTIDE SEQUENCE</scope>
    <source>
        <strain evidence="1">JY119</strain>
    </source>
</reference>
<evidence type="ECO:0000313" key="1">
    <source>
        <dbReference type="EMBL" id="KAK8209120.1"/>
    </source>
</evidence>
<evidence type="ECO:0000313" key="2">
    <source>
        <dbReference type="Proteomes" id="UP001320706"/>
    </source>
</evidence>
<comment type="caution">
    <text evidence="1">The sequence shown here is derived from an EMBL/GenBank/DDBJ whole genome shotgun (WGS) entry which is preliminary data.</text>
</comment>
<proteinExistence type="predicted"/>
<protein>
    <submittedName>
        <fullName evidence="1">Uncharacterized protein</fullName>
    </submittedName>
</protein>
<dbReference type="EMBL" id="JAMKPW020000017">
    <property type="protein sequence ID" value="KAK8209120.1"/>
    <property type="molecule type" value="Genomic_DNA"/>
</dbReference>